<dbReference type="InterPro" id="IPR028846">
    <property type="entry name" value="Recoverin"/>
</dbReference>
<gene>
    <name evidence="5" type="primary">efcab1</name>
    <name evidence="5" type="ORF">AWC38_SpisGene10844</name>
</gene>
<dbReference type="SMART" id="SM00054">
    <property type="entry name" value="EFh"/>
    <property type="match status" value="3"/>
</dbReference>
<feature type="domain" description="EF-hand" evidence="4">
    <location>
        <begin position="141"/>
        <end position="176"/>
    </location>
</feature>
<name>A0A2B4S1K9_STYPI</name>
<dbReference type="InterPro" id="IPR002048">
    <property type="entry name" value="EF_hand_dom"/>
</dbReference>
<dbReference type="InterPro" id="IPR018247">
    <property type="entry name" value="EF_Hand_1_Ca_BS"/>
</dbReference>
<keyword evidence="1" id="KW-0479">Metal-binding</keyword>
<dbReference type="PANTHER" id="PTHR23055">
    <property type="entry name" value="CALCIUM BINDING PROTEINS"/>
    <property type="match status" value="1"/>
</dbReference>
<evidence type="ECO:0000256" key="2">
    <source>
        <dbReference type="ARBA" id="ARBA00022737"/>
    </source>
</evidence>
<evidence type="ECO:0000259" key="4">
    <source>
        <dbReference type="PROSITE" id="PS50222"/>
    </source>
</evidence>
<evidence type="ECO:0000313" key="6">
    <source>
        <dbReference type="Proteomes" id="UP000225706"/>
    </source>
</evidence>
<evidence type="ECO:0000256" key="3">
    <source>
        <dbReference type="ARBA" id="ARBA00022837"/>
    </source>
</evidence>
<dbReference type="EMBL" id="LSMT01000173">
    <property type="protein sequence ID" value="PFX24574.1"/>
    <property type="molecule type" value="Genomic_DNA"/>
</dbReference>
<dbReference type="Pfam" id="PF13833">
    <property type="entry name" value="EF-hand_8"/>
    <property type="match status" value="1"/>
</dbReference>
<proteinExistence type="predicted"/>
<dbReference type="GO" id="GO:0005509">
    <property type="term" value="F:calcium ion binding"/>
    <property type="evidence" value="ECO:0007669"/>
    <property type="project" value="InterPro"/>
</dbReference>
<feature type="domain" description="EF-hand" evidence="4">
    <location>
        <begin position="96"/>
        <end position="131"/>
    </location>
</feature>
<keyword evidence="6" id="KW-1185">Reference proteome</keyword>
<dbReference type="Proteomes" id="UP000225706">
    <property type="component" value="Unassembled WGS sequence"/>
</dbReference>
<dbReference type="STRING" id="50429.A0A2B4S1K9"/>
<dbReference type="SUPFAM" id="SSF47473">
    <property type="entry name" value="EF-hand"/>
    <property type="match status" value="1"/>
</dbReference>
<keyword evidence="2" id="KW-0677">Repeat</keyword>
<dbReference type="InterPro" id="IPR011992">
    <property type="entry name" value="EF-hand-dom_pair"/>
</dbReference>
<accession>A0A2B4S1K9</accession>
<dbReference type="AlphaFoldDB" id="A0A2B4S1K9"/>
<evidence type="ECO:0000313" key="5">
    <source>
        <dbReference type="EMBL" id="PFX24574.1"/>
    </source>
</evidence>
<comment type="caution">
    <text evidence="5">The sequence shown here is derived from an EMBL/GenBank/DDBJ whole genome shotgun (WGS) entry which is preliminary data.</text>
</comment>
<organism evidence="5 6">
    <name type="scientific">Stylophora pistillata</name>
    <name type="common">Smooth cauliflower coral</name>
    <dbReference type="NCBI Taxonomy" id="50429"/>
    <lineage>
        <taxon>Eukaryota</taxon>
        <taxon>Metazoa</taxon>
        <taxon>Cnidaria</taxon>
        <taxon>Anthozoa</taxon>
        <taxon>Hexacorallia</taxon>
        <taxon>Scleractinia</taxon>
        <taxon>Astrocoeniina</taxon>
        <taxon>Pocilloporidae</taxon>
        <taxon>Stylophora</taxon>
    </lineage>
</organism>
<dbReference type="PROSITE" id="PS00018">
    <property type="entry name" value="EF_HAND_1"/>
    <property type="match status" value="2"/>
</dbReference>
<dbReference type="Gene3D" id="1.10.238.10">
    <property type="entry name" value="EF-hand"/>
    <property type="match status" value="1"/>
</dbReference>
<dbReference type="PANTHER" id="PTHR23055:SF60">
    <property type="entry name" value="CALAXIN"/>
    <property type="match status" value="1"/>
</dbReference>
<dbReference type="Pfam" id="PF13499">
    <property type="entry name" value="EF-hand_7"/>
    <property type="match status" value="1"/>
</dbReference>
<reference evidence="6" key="1">
    <citation type="journal article" date="2017" name="bioRxiv">
        <title>Comparative analysis of the genomes of Stylophora pistillata and Acropora digitifera provides evidence for extensive differences between species of corals.</title>
        <authorList>
            <person name="Voolstra C.R."/>
            <person name="Li Y."/>
            <person name="Liew Y.J."/>
            <person name="Baumgarten S."/>
            <person name="Zoccola D."/>
            <person name="Flot J.-F."/>
            <person name="Tambutte S."/>
            <person name="Allemand D."/>
            <person name="Aranda M."/>
        </authorList>
    </citation>
    <scope>NUCLEOTIDE SEQUENCE [LARGE SCALE GENOMIC DNA]</scope>
</reference>
<dbReference type="OrthoDB" id="191686at2759"/>
<dbReference type="PROSITE" id="PS50222">
    <property type="entry name" value="EF_HAND_2"/>
    <property type="match status" value="3"/>
</dbReference>
<sequence>MATITARRNQDKIAENLERETHFSGEEVKSLLGMFEANSKNGKMDRTTFRDILYNDFGLTEDIIMDRVFRVFDEDNDGNLNMKEWVCGLSKFLKGTFKEQMDFCFNVYDLNGQGFILREQIQHMLKECMVKSSTEEDADEQVKDLVDLSLKKMDEDKDGKISLKDFKAAVTKEKLLLEIFGKCLPGSKETTKFLLNFTSC</sequence>
<evidence type="ECO:0000256" key="1">
    <source>
        <dbReference type="ARBA" id="ARBA00022723"/>
    </source>
</evidence>
<feature type="domain" description="EF-hand" evidence="4">
    <location>
        <begin position="60"/>
        <end position="95"/>
    </location>
</feature>
<protein>
    <submittedName>
        <fullName evidence="5">EF-hand calcium-binding domain-containing protein 1</fullName>
    </submittedName>
</protein>
<dbReference type="PRINTS" id="PR00450">
    <property type="entry name" value="RECOVERIN"/>
</dbReference>
<keyword evidence="3" id="KW-0106">Calcium</keyword>